<evidence type="ECO:0000313" key="3">
    <source>
        <dbReference type="Proteomes" id="UP000693970"/>
    </source>
</evidence>
<organism evidence="2 3">
    <name type="scientific">Nitzschia inconspicua</name>
    <dbReference type="NCBI Taxonomy" id="303405"/>
    <lineage>
        <taxon>Eukaryota</taxon>
        <taxon>Sar</taxon>
        <taxon>Stramenopiles</taxon>
        <taxon>Ochrophyta</taxon>
        <taxon>Bacillariophyta</taxon>
        <taxon>Bacillariophyceae</taxon>
        <taxon>Bacillariophycidae</taxon>
        <taxon>Bacillariales</taxon>
        <taxon>Bacillariaceae</taxon>
        <taxon>Nitzschia</taxon>
    </lineage>
</organism>
<dbReference type="EMBL" id="JAGRRH010000020">
    <property type="protein sequence ID" value="KAG7347853.1"/>
    <property type="molecule type" value="Genomic_DNA"/>
</dbReference>
<name>A0A9K3KRM7_9STRA</name>
<reference evidence="2" key="1">
    <citation type="journal article" date="2021" name="Sci. Rep.">
        <title>Diploid genomic architecture of Nitzschia inconspicua, an elite biomass production diatom.</title>
        <authorList>
            <person name="Oliver A."/>
            <person name="Podell S."/>
            <person name="Pinowska A."/>
            <person name="Traller J.C."/>
            <person name="Smith S.R."/>
            <person name="McClure R."/>
            <person name="Beliaev A."/>
            <person name="Bohutskyi P."/>
            <person name="Hill E.A."/>
            <person name="Rabines A."/>
            <person name="Zheng H."/>
            <person name="Allen L.Z."/>
            <person name="Kuo A."/>
            <person name="Grigoriev I.V."/>
            <person name="Allen A.E."/>
            <person name="Hazlebeck D."/>
            <person name="Allen E.E."/>
        </authorList>
    </citation>
    <scope>NUCLEOTIDE SEQUENCE</scope>
    <source>
        <strain evidence="2">Hildebrandi</strain>
    </source>
</reference>
<comment type="caution">
    <text evidence="2">The sequence shown here is derived from an EMBL/GenBank/DDBJ whole genome shotgun (WGS) entry which is preliminary data.</text>
</comment>
<proteinExistence type="predicted"/>
<feature type="region of interest" description="Disordered" evidence="1">
    <location>
        <begin position="1"/>
        <end position="32"/>
    </location>
</feature>
<evidence type="ECO:0000313" key="2">
    <source>
        <dbReference type="EMBL" id="KAG7347853.1"/>
    </source>
</evidence>
<protein>
    <submittedName>
        <fullName evidence="2">Uncharacterized protein</fullName>
    </submittedName>
</protein>
<dbReference type="AlphaFoldDB" id="A0A9K3KRM7"/>
<dbReference type="Proteomes" id="UP000693970">
    <property type="component" value="Unassembled WGS sequence"/>
</dbReference>
<evidence type="ECO:0000256" key="1">
    <source>
        <dbReference type="SAM" id="MobiDB-lite"/>
    </source>
</evidence>
<keyword evidence="3" id="KW-1185">Reference proteome</keyword>
<gene>
    <name evidence="2" type="ORF">IV203_016558</name>
</gene>
<sequence>MRTLTSLHSIHSSPVARPSDTSSRQRPVESLTASSLDQTWPIWYSRHSTTGDLLALSLQNLTPQEIDPLQTRSSVLDNFHLMISIAIDRLRVRFACGKNIAIERGQYPSTDRQIDDHLAHLQSELEDGTILSLSLSLRRTQVFPSLTSSGSSGLVAVETSNQVSYNDVNKSPRGMRAGVVRLSLESIDHGPHLVIVAKDPLPRHEEVFIWPPLKKVTPRL</sequence>
<reference evidence="2" key="2">
    <citation type="submission" date="2021-04" db="EMBL/GenBank/DDBJ databases">
        <authorList>
            <person name="Podell S."/>
        </authorList>
    </citation>
    <scope>NUCLEOTIDE SEQUENCE</scope>
    <source>
        <strain evidence="2">Hildebrandi</strain>
    </source>
</reference>
<feature type="compositionally biased region" description="Polar residues" evidence="1">
    <location>
        <begin position="1"/>
        <end position="12"/>
    </location>
</feature>
<accession>A0A9K3KRM7</accession>
<feature type="compositionally biased region" description="Polar residues" evidence="1">
    <location>
        <begin position="19"/>
        <end position="32"/>
    </location>
</feature>